<sequence>MLCLVVCCLIWLISALDGSCSEPPPVNNSVFVGKETEEQILGIYLCIKGYHLVGKKSLVFDPSKEWNATLPECLLGHCPDPVLENGKINSSGPVNISGKIMFECNDGYILKGSNWSQCLEDHTWAPPLPICRSRDCEPPETPVHGYFEGETFTSGSVVTYYCEDGYHLVGTQKVQCSDGEWSPSYPTCESIQEPPKSAEQSALEKAILAFQESKDLCNATENFVRQLREGGITMEELKCSLEMKKTKLKSDILLNYHS</sequence>
<dbReference type="HOGENOM" id="CLU_093877_0_0_1"/>
<dbReference type="GeneID" id="24236"/>
<dbReference type="GeneTree" id="ENSGT00940000163065"/>
<reference evidence="10 11" key="2">
    <citation type="journal article" date="2004" name="Nature">
        <title>Genome sequence of the Brown Norway rat yields insights into mammalian evolution.</title>
        <authorList>
            <consortium name="Rat Genome Sequencing Project Consortium"/>
            <person name="Gibbs R.A."/>
            <person name="Weinstock G.M."/>
            <person name="Metzker M.L."/>
            <person name="Muzny D.M."/>
            <person name="Sodergren E.J."/>
            <person name="Scherer S."/>
            <person name="Scott G."/>
            <person name="Steffen D."/>
            <person name="Worley K.C."/>
            <person name="Burch P.E."/>
            <person name="Okwuonu G."/>
            <person name="Hines S."/>
            <person name="Lewis L."/>
            <person name="Deramo C."/>
            <person name="Delgado O."/>
            <person name="Dugan-Rocha S."/>
            <person name="Miner G."/>
            <person name="Morgan M."/>
            <person name="Hawes A."/>
            <person name="Gill R."/>
            <person name="Holt R.A."/>
            <person name="Adams M.D."/>
            <person name="Amanatides P.G."/>
            <person name="Baden-Tillson H."/>
            <person name="Barnstead M."/>
            <person name="Chin S."/>
            <person name="Evans C.A."/>
            <person name="Ferriera S."/>
            <person name="Fosler C."/>
            <person name="Glodek A."/>
            <person name="Gu Z."/>
            <person name="Jennings D."/>
            <person name="Kraft C.L."/>
            <person name="Nguyen T."/>
            <person name="Pfannkoch C.M."/>
            <person name="Sitter C."/>
            <person name="Sutton G.G."/>
            <person name="Venter J.C."/>
            <person name="Woodage T."/>
            <person name="Smith D."/>
            <person name="Lee H.-M."/>
            <person name="Gustafson E."/>
            <person name="Cahill P."/>
            <person name="Kana A."/>
            <person name="Doucette-Stamm L."/>
            <person name="Weinstock K."/>
            <person name="Fechtel K."/>
            <person name="Weiss R.B."/>
            <person name="Dunn D.M."/>
            <person name="Green E.D."/>
            <person name="Blakesley R.W."/>
            <person name="Bouffard G.G."/>
            <person name="De Jong P.J."/>
            <person name="Osoegawa K."/>
            <person name="Zhu B."/>
            <person name="Marra M."/>
            <person name="Schein J."/>
            <person name="Bosdet I."/>
            <person name="Fjell C."/>
            <person name="Jones S."/>
            <person name="Krzywinski M."/>
            <person name="Mathewson C."/>
            <person name="Siddiqui A."/>
            <person name="Wye N."/>
            <person name="McPherson J."/>
            <person name="Zhao S."/>
            <person name="Fraser C.M."/>
            <person name="Shetty J."/>
            <person name="Shatsman S."/>
            <person name="Geer K."/>
            <person name="Chen Y."/>
            <person name="Abramzon S."/>
            <person name="Nierman W.C."/>
            <person name="Havlak P.H."/>
            <person name="Chen R."/>
            <person name="Durbin K.J."/>
            <person name="Egan A."/>
            <person name="Ren Y."/>
            <person name="Song X.-Z."/>
            <person name="Li B."/>
            <person name="Liu Y."/>
            <person name="Qin X."/>
            <person name="Cawley S."/>
            <person name="Cooney A.J."/>
            <person name="D'Souza L.M."/>
            <person name="Martin K."/>
            <person name="Wu J.Q."/>
            <person name="Gonzalez-Garay M.L."/>
            <person name="Jackson A.R."/>
            <person name="Kalafus K.J."/>
            <person name="McLeod M.P."/>
            <person name="Milosavljevic A."/>
            <person name="Virk D."/>
            <person name="Volkov A."/>
            <person name="Wheeler D.A."/>
            <person name="Zhang Z."/>
            <person name="Bailey J.A."/>
            <person name="Eichler E.E."/>
            <person name="Tuzun E."/>
            <person name="Birney E."/>
            <person name="Mongin E."/>
            <person name="Ureta-Vidal A."/>
            <person name="Woodwark C."/>
            <person name="Zdobnov E."/>
            <person name="Bork P."/>
            <person name="Suyama M."/>
            <person name="Torrents D."/>
            <person name="Alexandersson M."/>
            <person name="Trask B.J."/>
            <person name="Young J.M."/>
            <person name="Huang H."/>
            <person name="Wang H."/>
            <person name="Xing H."/>
            <person name="Daniels S."/>
            <person name="Gietzen D."/>
            <person name="Schmidt J."/>
            <person name="Stevens K."/>
            <person name="Vitt U."/>
            <person name="Wingrove J."/>
            <person name="Camara F."/>
            <person name="Mar Alba M."/>
            <person name="Abril J.F."/>
            <person name="Guigo R."/>
            <person name="Smit A."/>
            <person name="Dubchak I."/>
            <person name="Rubin E.M."/>
            <person name="Couronne O."/>
            <person name="Poliakov A."/>
            <person name="Huebner N."/>
            <person name="Ganten D."/>
            <person name="Goesele C."/>
            <person name="Hummel O."/>
            <person name="Kreitler T."/>
            <person name="Lee Y.-A."/>
            <person name="Monti J."/>
            <person name="Schulz H."/>
            <person name="Zimdahl H."/>
            <person name="Himmelbauer H."/>
            <person name="Lehrach H."/>
            <person name="Jacob H.J."/>
            <person name="Bromberg S."/>
            <person name="Gullings-Handley J."/>
            <person name="Jensen-Seaman M.I."/>
            <person name="Kwitek A.E."/>
            <person name="Lazar J."/>
            <person name="Pasko D."/>
            <person name="Tonellato P.J."/>
            <person name="Twigger S."/>
            <person name="Ponting C.P."/>
            <person name="Duarte J.M."/>
            <person name="Rice S."/>
            <person name="Goodstadt L."/>
            <person name="Beatson S.A."/>
            <person name="Emes R.D."/>
            <person name="Winter E.E."/>
            <person name="Webber C."/>
            <person name="Brandt P."/>
            <person name="Nyakatura G."/>
            <person name="Adetobi M."/>
            <person name="Chiaromonte F."/>
            <person name="Elnitski L."/>
            <person name="Eswara P."/>
            <person name="Hardison R.C."/>
            <person name="Hou M."/>
            <person name="Kolbe D."/>
            <person name="Makova K."/>
            <person name="Miller W."/>
            <person name="Nekrutenko A."/>
            <person name="Riemer C."/>
            <person name="Schwartz S."/>
            <person name="Taylor J."/>
            <person name="Yang S."/>
            <person name="Zhang Y."/>
            <person name="Lindpaintner K."/>
            <person name="Andrews T.D."/>
            <person name="Caccamo M."/>
            <person name="Clamp M."/>
            <person name="Clarke L."/>
            <person name="Curwen V."/>
            <person name="Durbin R.M."/>
            <person name="Eyras E."/>
            <person name="Searle S.M."/>
            <person name="Cooper G.M."/>
            <person name="Batzoglou S."/>
            <person name="Brudno M."/>
            <person name="Sidow A."/>
            <person name="Stone E.A."/>
            <person name="Payseur B.A."/>
            <person name="Bourque G."/>
            <person name="Lopez-Otin C."/>
            <person name="Puente X.S."/>
            <person name="Chakrabarti K."/>
            <person name="Chatterji S."/>
            <person name="Dewey C."/>
            <person name="Pachter L."/>
            <person name="Bray N."/>
            <person name="Yap V.B."/>
            <person name="Caspi A."/>
            <person name="Tesler G."/>
            <person name="Pevzner P.A."/>
            <person name="Haussler D."/>
            <person name="Roskin K.M."/>
            <person name="Baertsch R."/>
            <person name="Clawson H."/>
            <person name="Furey T.S."/>
            <person name="Hinrichs A.S."/>
            <person name="Karolchik D."/>
            <person name="Kent W.J."/>
            <person name="Rosenbloom K.R."/>
            <person name="Trumbower H."/>
            <person name="Weirauch M."/>
            <person name="Cooper D.N."/>
            <person name="Stenson P.D."/>
            <person name="Ma B."/>
            <person name="Brent M."/>
            <person name="Arumugam M."/>
            <person name="Shteynberg D."/>
            <person name="Copley R.R."/>
            <person name="Taylor M.S."/>
            <person name="Riethman H."/>
            <person name="Mudunuri U."/>
            <person name="Peterson J."/>
            <person name="Guyer M."/>
            <person name="Felsenfeld A."/>
            <person name="Old S."/>
            <person name="Mockrin S."/>
            <person name="Collins F.S."/>
        </authorList>
    </citation>
    <scope>NUCLEOTIDE SEQUENCE [LARGE SCALE GENOMIC DNA]</scope>
    <source>
        <strain evidence="10 11">Brown Norway</strain>
    </source>
</reference>
<evidence type="ECO:0000259" key="8">
    <source>
        <dbReference type="PROSITE" id="PS50923"/>
    </source>
</evidence>
<organism evidence="9">
    <name type="scientific">Rattus norvegicus</name>
    <name type="common">Rat</name>
    <dbReference type="NCBI Taxonomy" id="10116"/>
    <lineage>
        <taxon>Eukaryota</taxon>
        <taxon>Metazoa</taxon>
        <taxon>Chordata</taxon>
        <taxon>Craniata</taxon>
        <taxon>Vertebrata</taxon>
        <taxon>Euteleostomi</taxon>
        <taxon>Mammalia</taxon>
        <taxon>Eutheria</taxon>
        <taxon>Euarchontoglires</taxon>
        <taxon>Glires</taxon>
        <taxon>Rodentia</taxon>
        <taxon>Myomorpha</taxon>
        <taxon>Muroidea</taxon>
        <taxon>Muridae</taxon>
        <taxon>Murinae</taxon>
        <taxon>Rattus</taxon>
    </lineage>
</organism>
<evidence type="ECO:0000256" key="6">
    <source>
        <dbReference type="PROSITE-ProRule" id="PRU00302"/>
    </source>
</evidence>
<feature type="domain" description="Sushi" evidence="8">
    <location>
        <begin position="76"/>
        <end position="133"/>
    </location>
</feature>
<proteinExistence type="evidence at protein level"/>
<keyword evidence="3" id="KW-0677">Repeat</keyword>
<gene>
    <name evidence="9 10 12" type="primary">C4bpb</name>
</gene>
<protein>
    <submittedName>
        <fullName evidence="9 10">Complement component 4 binding protein, beta</fullName>
    </submittedName>
</protein>
<dbReference type="Ensembl" id="ENSRNOT00000005505.6">
    <property type="protein sequence ID" value="ENSRNOP00000005505.3"/>
    <property type="gene ID" value="ENSRNOG00000004125.6"/>
</dbReference>
<feature type="disulfide bond" evidence="6">
    <location>
        <begin position="46"/>
        <end position="73"/>
    </location>
</feature>
<keyword evidence="2 7" id="KW-0732">Signal</keyword>
<dbReference type="SUPFAM" id="SSF57535">
    <property type="entry name" value="Complement control module/SCR domain"/>
    <property type="match status" value="3"/>
</dbReference>
<dbReference type="GO" id="GO:0045732">
    <property type="term" value="P:positive regulation of protein catabolic process"/>
    <property type="evidence" value="ECO:0007669"/>
    <property type="project" value="Ensembl"/>
</dbReference>
<dbReference type="PROSITE" id="PS50923">
    <property type="entry name" value="SUSHI"/>
    <property type="match status" value="3"/>
</dbReference>
<feature type="domain" description="Sushi" evidence="8">
    <location>
        <begin position="18"/>
        <end position="75"/>
    </location>
</feature>
<dbReference type="Proteomes" id="UP000002494">
    <property type="component" value="Chromosome 13"/>
</dbReference>
<evidence type="ECO:0000313" key="11">
    <source>
        <dbReference type="Proteomes" id="UP000002494"/>
    </source>
</evidence>
<dbReference type="FunFam" id="2.10.70.10:FF:000014">
    <property type="entry name" value="Membrane cofactor protein"/>
    <property type="match status" value="1"/>
</dbReference>
<dbReference type="Pfam" id="PF00084">
    <property type="entry name" value="Sushi"/>
    <property type="match status" value="2"/>
</dbReference>
<dbReference type="GO" id="GO:0005615">
    <property type="term" value="C:extracellular space"/>
    <property type="evidence" value="ECO:0007669"/>
    <property type="project" value="Ensembl"/>
</dbReference>
<dbReference type="RGD" id="2236">
    <property type="gene designation" value="C4bpb"/>
</dbReference>
<dbReference type="KEGG" id="rno:24236"/>
<evidence type="ECO:0000313" key="9">
    <source>
        <dbReference type="EMBL" id="AAH88152.1"/>
    </source>
</evidence>
<feature type="signal peptide" evidence="7">
    <location>
        <begin position="1"/>
        <end position="15"/>
    </location>
</feature>
<reference evidence="9" key="1">
    <citation type="journal article" date="2004" name="Genome Res.">
        <title>The status, quality, and expansion of the NIH full-length cDNA project: the Mammalian Gene Collection (MGC).</title>
        <authorList>
            <consortium name="The MGC Project Team"/>
            <person name="Gerhard D.S."/>
            <person name="Wagner L."/>
            <person name="Feingold E.A."/>
            <person name="Shenmen C.M."/>
            <person name="Grouse L.H."/>
            <person name="Schuler G."/>
            <person name="Klein S.L."/>
            <person name="Old S."/>
            <person name="Rasooly R."/>
            <person name="Good P."/>
            <person name="Guyer M."/>
            <person name="Peck A.M."/>
            <person name="Derge J.G."/>
            <person name="Lipman D."/>
            <person name="Collins F.S."/>
            <person name="Jang W."/>
            <person name="Sherry S."/>
            <person name="Feolo M."/>
            <person name="Misquitta L."/>
            <person name="Lee E."/>
            <person name="Rotmistrovsky K."/>
            <person name="Greenhut S.F."/>
            <person name="Schaefer C.F."/>
            <person name="Buetow K."/>
            <person name="Bonner T.I."/>
            <person name="Haussler D."/>
            <person name="Kent J."/>
            <person name="Kiekhaus M."/>
            <person name="Furey T."/>
            <person name="Brent M."/>
            <person name="Prange C."/>
            <person name="Schreiber K."/>
            <person name="Shapiro N."/>
            <person name="Bhat N.K."/>
            <person name="Hopkins R.F."/>
            <person name="Hsie F."/>
            <person name="Driscoll T."/>
            <person name="Soares M.B."/>
            <person name="Casavant T.L."/>
            <person name="Scheetz T.E."/>
            <person name="Brown-stein M.J."/>
            <person name="Usdin T.B."/>
            <person name="Toshiyuki S."/>
            <person name="Carninci P."/>
            <person name="Piao Y."/>
            <person name="Dudekula D.B."/>
            <person name="Ko M.S."/>
            <person name="Kawakami K."/>
            <person name="Suzuki Y."/>
            <person name="Sugano S."/>
            <person name="Gruber C.E."/>
            <person name="Smith M.R."/>
            <person name="Simmons B."/>
            <person name="Moore T."/>
            <person name="Waterman R."/>
            <person name="Johnson S.L."/>
            <person name="Ruan Y."/>
            <person name="Wei C.L."/>
            <person name="Mathavan S."/>
            <person name="Gunaratne P.H."/>
            <person name="Wu J."/>
            <person name="Garcia A.M."/>
            <person name="Hulyk S.W."/>
            <person name="Fuh E."/>
            <person name="Yuan Y."/>
            <person name="Sneed A."/>
            <person name="Kowis C."/>
            <person name="Hodgson A."/>
            <person name="Muzny D.M."/>
            <person name="McPherson J."/>
            <person name="Gibbs R.A."/>
            <person name="Fahey J."/>
            <person name="Helton E."/>
            <person name="Ketteman M."/>
            <person name="Madan A."/>
            <person name="Rodrigues S."/>
            <person name="Sanchez A."/>
            <person name="Whiting M."/>
            <person name="Madari A."/>
            <person name="Young A.C."/>
            <person name="Wetherby K.D."/>
            <person name="Granite S.J."/>
            <person name="Kwong P.N."/>
            <person name="Brinkley C.P."/>
            <person name="Pearson R.L."/>
            <person name="Bouffard G.G."/>
            <person name="Blakesly R.W."/>
            <person name="Green E.D."/>
            <person name="Dickson M.C."/>
            <person name="Rodriguez A.C."/>
            <person name="Grimwood J."/>
            <person name="Schmutz J."/>
            <person name="Myers R.M."/>
            <person name="Butterfield Y.S."/>
            <person name="Griffith M."/>
            <person name="Griffith O.L."/>
            <person name="Krzywinski M.I."/>
            <person name="Liao N."/>
            <person name="Morin R."/>
            <person name="Morrin R."/>
            <person name="Palmquist D."/>
            <person name="Petrescu A.S."/>
            <person name="Skalska U."/>
            <person name="Smailus D.E."/>
            <person name="Stott J.M."/>
            <person name="Schnerch A."/>
            <person name="Schein J.E."/>
            <person name="Jones S.J."/>
            <person name="Holt R.A."/>
            <person name="Baross A."/>
            <person name="Marra M.A."/>
            <person name="Clifton S."/>
            <person name="Makowski K.A."/>
            <person name="Bosak S."/>
            <person name="Malek J."/>
        </authorList>
    </citation>
    <scope>NUCLEOTIDE SEQUENCE [LARGE SCALE MRNA]</scope>
    <source>
        <tissue evidence="9">Liver</tissue>
    </source>
</reference>
<dbReference type="InterPro" id="IPR035976">
    <property type="entry name" value="Sushi/SCR/CCP_sf"/>
</dbReference>
<name>A6IBZ1_RAT</name>
<feature type="chain" id="PRO_5044728571" evidence="7">
    <location>
        <begin position="16"/>
        <end position="258"/>
    </location>
</feature>
<dbReference type="GO" id="GO:0045959">
    <property type="term" value="P:negative regulation of complement activation, classical pathway"/>
    <property type="evidence" value="ECO:0007669"/>
    <property type="project" value="Ensembl"/>
</dbReference>
<evidence type="ECO:0000313" key="12">
    <source>
        <dbReference type="RGD" id="2236"/>
    </source>
</evidence>
<keyword evidence="5" id="KW-0325">Glycoprotein</keyword>
<evidence type="ECO:0000256" key="4">
    <source>
        <dbReference type="ARBA" id="ARBA00023157"/>
    </source>
</evidence>
<dbReference type="Gene3D" id="2.10.70.10">
    <property type="entry name" value="Complement Module, domain 1"/>
    <property type="match status" value="3"/>
</dbReference>
<dbReference type="PANTHER" id="PTHR46393:SF7">
    <property type="entry name" value="COMPLEMENT C2"/>
    <property type="match status" value="1"/>
</dbReference>
<dbReference type="SMART" id="SM00032">
    <property type="entry name" value="CCP"/>
    <property type="match status" value="3"/>
</dbReference>
<dbReference type="OrthoDB" id="6480633at2759"/>
<dbReference type="CDD" id="cd00033">
    <property type="entry name" value="CCP"/>
    <property type="match status" value="3"/>
</dbReference>
<dbReference type="RefSeq" id="NP_058691.2">
    <property type="nucleotide sequence ID" value="NM_016995.2"/>
</dbReference>
<keyword evidence="11" id="KW-1185">Reference proteome</keyword>
<dbReference type="SMR" id="A6IBZ1"/>
<keyword evidence="4 6" id="KW-1015">Disulfide bond</keyword>
<evidence type="ECO:0000256" key="2">
    <source>
        <dbReference type="ARBA" id="ARBA00022729"/>
    </source>
</evidence>
<evidence type="ECO:0000256" key="3">
    <source>
        <dbReference type="ARBA" id="ARBA00022737"/>
    </source>
</evidence>
<dbReference type="EMBL" id="BC088152">
    <property type="protein sequence ID" value="AAH88152.1"/>
    <property type="molecule type" value="mRNA"/>
</dbReference>
<evidence type="ECO:0007829" key="13">
    <source>
        <dbReference type="PeptideAtlas" id="A6IBZ1"/>
    </source>
</evidence>
<accession>A6IBZ1</accession>
<dbReference type="Bgee" id="ENSRNOG00000004125">
    <property type="expression patterns" value="Expressed in liver and 18 other cell types or tissues"/>
</dbReference>
<reference evidence="10" key="3">
    <citation type="submission" date="2025-05" db="UniProtKB">
        <authorList>
            <consortium name="Ensembl"/>
        </authorList>
    </citation>
    <scope>IDENTIFICATION</scope>
    <source>
        <strain evidence="10">Brown Norway</strain>
    </source>
</reference>
<evidence type="ECO:0000256" key="5">
    <source>
        <dbReference type="ARBA" id="ARBA00023180"/>
    </source>
</evidence>
<dbReference type="AlphaFoldDB" id="A6IBZ1"/>
<dbReference type="GO" id="GO:1903027">
    <property type="term" value="P:regulation of opsonization"/>
    <property type="evidence" value="ECO:0007669"/>
    <property type="project" value="Ensembl"/>
</dbReference>
<accession>A0A5C5</accession>
<evidence type="ECO:0000256" key="7">
    <source>
        <dbReference type="SAM" id="SignalP"/>
    </source>
</evidence>
<evidence type="ECO:0000313" key="10">
    <source>
        <dbReference type="Ensembl" id="ENSRNOP00000005505.3"/>
    </source>
</evidence>
<feature type="disulfide bond" evidence="6">
    <location>
        <begin position="104"/>
        <end position="131"/>
    </location>
</feature>
<dbReference type="GO" id="GO:0009609">
    <property type="term" value="P:response to symbiotic bacterium"/>
    <property type="evidence" value="ECO:0007669"/>
    <property type="project" value="Ensembl"/>
</dbReference>
<keyword evidence="13" id="KW-1267">Proteomics identification</keyword>
<feature type="domain" description="Sushi" evidence="8">
    <location>
        <begin position="134"/>
        <end position="190"/>
    </location>
</feature>
<evidence type="ECO:0000256" key="1">
    <source>
        <dbReference type="ARBA" id="ARBA00022659"/>
    </source>
</evidence>
<dbReference type="CTD" id="725"/>
<dbReference type="InterPro" id="IPR000436">
    <property type="entry name" value="Sushi_SCR_CCP_dom"/>
</dbReference>
<keyword evidence="1 6" id="KW-0768">Sushi</keyword>
<dbReference type="PANTHER" id="PTHR46393">
    <property type="entry name" value="SUSHI DOMAIN-CONTAINING PROTEIN"/>
    <property type="match status" value="1"/>
</dbReference>
<comment type="caution">
    <text evidence="6">Lacks conserved residue(s) required for the propagation of feature annotation.</text>
</comment>